<dbReference type="PANTHER" id="PTHR22599">
    <property type="entry name" value="MPS ONE BINDER KINASE ACTIVATOR-LIKE MOB"/>
    <property type="match status" value="1"/>
</dbReference>
<keyword evidence="2" id="KW-1185">Reference proteome</keyword>
<dbReference type="Proteomes" id="UP000444721">
    <property type="component" value="Unassembled WGS sequence"/>
</dbReference>
<dbReference type="Gene3D" id="1.20.140.30">
    <property type="entry name" value="MOB kinase activator"/>
    <property type="match status" value="1"/>
</dbReference>
<dbReference type="VEuPathDB" id="AmoebaDB:NF0068150"/>
<sequence length="231" mass="26562">MASVLKGLMGVSDKKKTFKKIIDCDNKLNERMKQAMQQSTSSLGVAGLENTVKLPFGEKKNEWLAVHVVDFVNGINILYGSLEEYCTSSTCPKMSAGENFEYLWMNADDPRYEKPTVVSAKEYVSLLMEWVESMLNNEQIFPTDASQDFPKDFSKIVKNIFKRLFRVYAHIYAHHLEQIKILGEEAHLNTAFKHFMYFTFEFDLISPTELEPMAEVIVTLMGDKFKAKLKK</sequence>
<organism evidence="1 2">
    <name type="scientific">Naegleria fowleri</name>
    <name type="common">Brain eating amoeba</name>
    <dbReference type="NCBI Taxonomy" id="5763"/>
    <lineage>
        <taxon>Eukaryota</taxon>
        <taxon>Discoba</taxon>
        <taxon>Heterolobosea</taxon>
        <taxon>Tetramitia</taxon>
        <taxon>Eutetramitia</taxon>
        <taxon>Vahlkampfiidae</taxon>
        <taxon>Naegleria</taxon>
    </lineage>
</organism>
<evidence type="ECO:0000313" key="1">
    <source>
        <dbReference type="EMBL" id="KAF0982080.1"/>
    </source>
</evidence>
<dbReference type="InterPro" id="IPR005301">
    <property type="entry name" value="MOB_kinase_act_fam"/>
</dbReference>
<dbReference type="GeneID" id="68119156"/>
<gene>
    <name evidence="1" type="ORF">FDP41_011941</name>
</gene>
<accession>A0A6A5C8J5</accession>
<name>A0A6A5C8J5_NAEFO</name>
<dbReference type="EMBL" id="VFQX01000012">
    <property type="protein sequence ID" value="KAF0982080.1"/>
    <property type="molecule type" value="Genomic_DNA"/>
</dbReference>
<dbReference type="VEuPathDB" id="AmoebaDB:FDP41_011941"/>
<dbReference type="InterPro" id="IPR036703">
    <property type="entry name" value="MOB_kinase_act_sf"/>
</dbReference>
<dbReference type="SUPFAM" id="SSF101152">
    <property type="entry name" value="Mob1/phocein"/>
    <property type="match status" value="1"/>
</dbReference>
<dbReference type="RefSeq" id="XP_044566793.1">
    <property type="nucleotide sequence ID" value="XM_044702406.1"/>
</dbReference>
<dbReference type="OMA" id="WIEIRIN"/>
<dbReference type="VEuPathDB" id="AmoebaDB:NfTy_022860"/>
<dbReference type="OrthoDB" id="8170117at2759"/>
<dbReference type="AlphaFoldDB" id="A0A6A5C8J5"/>
<evidence type="ECO:0000313" key="2">
    <source>
        <dbReference type="Proteomes" id="UP000444721"/>
    </source>
</evidence>
<dbReference type="Pfam" id="PF03637">
    <property type="entry name" value="Mob1_phocein"/>
    <property type="match status" value="1"/>
</dbReference>
<comment type="caution">
    <text evidence="1">The sequence shown here is derived from an EMBL/GenBank/DDBJ whole genome shotgun (WGS) entry which is preliminary data.</text>
</comment>
<proteinExistence type="predicted"/>
<reference evidence="1 2" key="1">
    <citation type="journal article" date="2019" name="Sci. Rep.">
        <title>Nanopore sequencing improves the draft genome of the human pathogenic amoeba Naegleria fowleri.</title>
        <authorList>
            <person name="Liechti N."/>
            <person name="Schurch N."/>
            <person name="Bruggmann R."/>
            <person name="Wittwer M."/>
        </authorList>
    </citation>
    <scope>NUCLEOTIDE SEQUENCE [LARGE SCALE GENOMIC DNA]</scope>
    <source>
        <strain evidence="1 2">ATCC 30894</strain>
    </source>
</reference>
<protein>
    <submittedName>
        <fullName evidence="1">Uncharacterized protein</fullName>
    </submittedName>
</protein>
<dbReference type="SMART" id="SM01388">
    <property type="entry name" value="Mob1_phocein"/>
    <property type="match status" value="1"/>
</dbReference>